<protein>
    <submittedName>
        <fullName evidence="1">Uncharacterized protein</fullName>
    </submittedName>
</protein>
<dbReference type="EMBL" id="CBVR010000010">
    <property type="protein sequence ID" value="CDK35062.1"/>
    <property type="molecule type" value="Genomic_DNA"/>
</dbReference>
<accession>V6DM18</accession>
<reference evidence="1" key="1">
    <citation type="submission" date="2013-10" db="EMBL/GenBank/DDBJ databases">
        <authorList>
            <person name="Crossman L."/>
        </authorList>
    </citation>
    <scope>NUCLEOTIDE SEQUENCE</scope>
</reference>
<dbReference type="AlphaFoldDB" id="V6DM18"/>
<sequence>MINPNIRKMLAELKHEFHEIYEVPYNGLYVIISDSYCKTYEDENDNFDEKDIDEVDIVYQGNEISIYPNLFGKCEIHAGSLKYESIDVLTKAVAIVCGNLKNIW</sequence>
<gene>
    <name evidence="1" type="ORF">LSCP400_08681</name>
</gene>
<comment type="caution">
    <text evidence="1">The sequence shown here is derived from an EMBL/GenBank/DDBJ whole genome shotgun (WGS) entry which is preliminary data.</text>
</comment>
<evidence type="ECO:0000313" key="1">
    <source>
        <dbReference type="EMBL" id="CDK35062.1"/>
    </source>
</evidence>
<organism evidence="1">
    <name type="scientific">Ligilactobacillus salivarius cp400</name>
    <dbReference type="NCBI Taxonomy" id="1273133"/>
    <lineage>
        <taxon>Bacteria</taxon>
        <taxon>Bacillati</taxon>
        <taxon>Bacillota</taxon>
        <taxon>Bacilli</taxon>
        <taxon>Lactobacillales</taxon>
        <taxon>Lactobacillaceae</taxon>
        <taxon>Ligilactobacillus</taxon>
    </lineage>
</organism>
<reference evidence="1" key="2">
    <citation type="journal article" date="2014" name="Genome Announc.">
        <title>Draft Genome Sequence of a Novel Lactobacillus salivarius Strain Isolated from Piglet.</title>
        <authorList>
            <person name="Mackenzie D.A."/>
            <person name="McLay K."/>
            <person name="Roos S."/>
            <person name="Walter J."/>
            <person name="Swarbreck D."/>
            <person name="Drou N."/>
            <person name="Crossman L.C."/>
            <person name="Juge N."/>
        </authorList>
    </citation>
    <scope>NUCLEOTIDE SEQUENCE [LARGE SCALE GENOMIC DNA]</scope>
</reference>
<name>V6DM18_9LACO</name>
<proteinExistence type="predicted"/>